<feature type="compositionally biased region" description="Basic residues" evidence="5">
    <location>
        <begin position="627"/>
        <end position="637"/>
    </location>
</feature>
<dbReference type="InterPro" id="IPR050534">
    <property type="entry name" value="Coronavir_polyprotein_1ab"/>
</dbReference>
<evidence type="ECO:0000256" key="4">
    <source>
        <dbReference type="ARBA" id="ARBA00022840"/>
    </source>
</evidence>
<dbReference type="Proteomes" id="UP001583177">
    <property type="component" value="Unassembled WGS sequence"/>
</dbReference>
<comment type="caution">
    <text evidence="7">The sequence shown here is derived from an EMBL/GenBank/DDBJ whole genome shotgun (WGS) entry which is preliminary data.</text>
</comment>
<dbReference type="Gene3D" id="3.40.50.300">
    <property type="entry name" value="P-loop containing nucleotide triphosphate hydrolases"/>
    <property type="match status" value="2"/>
</dbReference>
<dbReference type="SUPFAM" id="SSF52540">
    <property type="entry name" value="P-loop containing nucleoside triphosphate hydrolases"/>
    <property type="match status" value="1"/>
</dbReference>
<dbReference type="Pfam" id="PF13087">
    <property type="entry name" value="AAA_12"/>
    <property type="match status" value="1"/>
</dbReference>
<evidence type="ECO:0000256" key="1">
    <source>
        <dbReference type="ARBA" id="ARBA00022741"/>
    </source>
</evidence>
<dbReference type="PANTHER" id="PTHR43788">
    <property type="entry name" value="DNA2/NAM7 HELICASE FAMILY MEMBER"/>
    <property type="match status" value="1"/>
</dbReference>
<dbReference type="InterPro" id="IPR047187">
    <property type="entry name" value="SF1_C_Upf1"/>
</dbReference>
<keyword evidence="8" id="KW-1185">Reference proteome</keyword>
<keyword evidence="1" id="KW-0547">Nucleotide-binding</keyword>
<evidence type="ECO:0000256" key="3">
    <source>
        <dbReference type="ARBA" id="ARBA00022806"/>
    </source>
</evidence>
<evidence type="ECO:0000313" key="7">
    <source>
        <dbReference type="EMBL" id="KAL1860333.1"/>
    </source>
</evidence>
<dbReference type="InterPro" id="IPR027417">
    <property type="entry name" value="P-loop_NTPase"/>
</dbReference>
<protein>
    <recommendedName>
        <fullName evidence="6">DNA2/NAM7 helicase-like C-terminal domain-containing protein</fullName>
    </recommendedName>
</protein>
<proteinExistence type="predicted"/>
<accession>A0ABR3WF72</accession>
<name>A0ABR3WF72_9PEZI</name>
<feature type="compositionally biased region" description="Basic residues" evidence="5">
    <location>
        <begin position="717"/>
        <end position="726"/>
    </location>
</feature>
<feature type="region of interest" description="Disordered" evidence="5">
    <location>
        <begin position="627"/>
        <end position="646"/>
    </location>
</feature>
<keyword evidence="4" id="KW-0067">ATP-binding</keyword>
<dbReference type="EMBL" id="JAWRVE010000093">
    <property type="protein sequence ID" value="KAL1860333.1"/>
    <property type="molecule type" value="Genomic_DNA"/>
</dbReference>
<keyword evidence="3" id="KW-0347">Helicase</keyword>
<dbReference type="InterPro" id="IPR041679">
    <property type="entry name" value="DNA2/NAM7-like_C"/>
</dbReference>
<organism evidence="7 8">
    <name type="scientific">Diaporthe australafricana</name>
    <dbReference type="NCBI Taxonomy" id="127596"/>
    <lineage>
        <taxon>Eukaryota</taxon>
        <taxon>Fungi</taxon>
        <taxon>Dikarya</taxon>
        <taxon>Ascomycota</taxon>
        <taxon>Pezizomycotina</taxon>
        <taxon>Sordariomycetes</taxon>
        <taxon>Sordariomycetidae</taxon>
        <taxon>Diaporthales</taxon>
        <taxon>Diaporthaceae</taxon>
        <taxon>Diaporthe</taxon>
    </lineage>
</organism>
<dbReference type="CDD" id="cd18808">
    <property type="entry name" value="SF1_C_Upf1"/>
    <property type="match status" value="1"/>
</dbReference>
<sequence length="726" mass="79528">MSLRTSMSLFRDFMRGAGFHRSLASPTASLDADMQKLASDESLPRPASAPSWFLPTVNFVAGENVAYQEALLKIALPEDQERMRAYLTKVTLGAAAITGVSICLNFDTSYVSQDLLDLARPTLAIAALSLLTRFGPGYGSAPTNVAVSNFAERLDSIDEQAARTVGHEVEDMYTAPDPATVSAPNKIGMQRHVILRGFSLHIEVEAFEALLRKTGLGNDAIRLSIWRPKTPWHFHLSATFYLCLVLGLPAAGRKLTPEDSASLHKFANSLSNDKRMEGVRLLAAGEIAWDAYSRRADRLGPKETEILLVSILRLADIVLTTPALSYQAPANHDKERYKTNPFAEFKSKSVWAAIDEAGGMSRADALTILGNTCLPSVLGGDHQQLPPFVASPINVKQAGNAVNRHAADARISALAWYMMSGLPVYRMRVQLRMARGQFSLAGQSIYKDLPWTYGESTDVKLPQHEPGHLLERFARGRFPNLKASPAGELMPVFIHCPGQAVIESTTGSKCNPVQTNVALDFLAGLVQDTGVDPARIVIITPYAWSAALINKKIKRSYPSLQGMPAVVTVDSFQGREADIIMYVMVATSKTGPGFTADRQRLNVAMTRHRCGFVIVCDINVVGEVRGKRKRKNAHQKPKSVFVQGPNGETFRMSPGVLWDVCVELNRAGRVTEANNAVKVADEVEDELAEEGEKAEVGKEEEVEEEEDVEDEEAEPSKKKRKMSSPK</sequence>
<feature type="region of interest" description="Disordered" evidence="5">
    <location>
        <begin position="682"/>
        <end position="726"/>
    </location>
</feature>
<dbReference type="PANTHER" id="PTHR43788:SF8">
    <property type="entry name" value="DNA-BINDING PROTEIN SMUBP-2"/>
    <property type="match status" value="1"/>
</dbReference>
<keyword evidence="2" id="KW-0378">Hydrolase</keyword>
<evidence type="ECO:0000256" key="5">
    <source>
        <dbReference type="SAM" id="MobiDB-lite"/>
    </source>
</evidence>
<evidence type="ECO:0000256" key="2">
    <source>
        <dbReference type="ARBA" id="ARBA00022801"/>
    </source>
</evidence>
<reference evidence="7 8" key="1">
    <citation type="journal article" date="2024" name="IMA Fungus">
        <title>IMA Genome - F19 : A genome assembly and annotation guide to empower mycologists, including annotated draft genome sequences of Ceratocystis pirilliformis, Diaporthe australafricana, Fusarium ophioides, Paecilomyces lecythidis, and Sporothrix stenoceras.</title>
        <authorList>
            <person name="Aylward J."/>
            <person name="Wilson A.M."/>
            <person name="Visagie C.M."/>
            <person name="Spraker J."/>
            <person name="Barnes I."/>
            <person name="Buitendag C."/>
            <person name="Ceriani C."/>
            <person name="Del Mar Angel L."/>
            <person name="du Plessis D."/>
            <person name="Fuchs T."/>
            <person name="Gasser K."/>
            <person name="Kramer D."/>
            <person name="Li W."/>
            <person name="Munsamy K."/>
            <person name="Piso A."/>
            <person name="Price J.L."/>
            <person name="Sonnekus B."/>
            <person name="Thomas C."/>
            <person name="van der Nest A."/>
            <person name="van Dijk A."/>
            <person name="van Heerden A."/>
            <person name="van Vuuren N."/>
            <person name="Yilmaz N."/>
            <person name="Duong T.A."/>
            <person name="van der Merwe N.A."/>
            <person name="Wingfield M.J."/>
            <person name="Wingfield B.D."/>
        </authorList>
    </citation>
    <scope>NUCLEOTIDE SEQUENCE [LARGE SCALE GENOMIC DNA]</scope>
    <source>
        <strain evidence="7 8">CMW 18300</strain>
    </source>
</reference>
<evidence type="ECO:0000313" key="8">
    <source>
        <dbReference type="Proteomes" id="UP001583177"/>
    </source>
</evidence>
<evidence type="ECO:0000259" key="6">
    <source>
        <dbReference type="Pfam" id="PF13087"/>
    </source>
</evidence>
<feature type="compositionally biased region" description="Basic and acidic residues" evidence="5">
    <location>
        <begin position="690"/>
        <end position="699"/>
    </location>
</feature>
<feature type="domain" description="DNA2/NAM7 helicase-like C-terminal" evidence="6">
    <location>
        <begin position="423"/>
        <end position="618"/>
    </location>
</feature>
<gene>
    <name evidence="7" type="ORF">Daus18300_009246</name>
</gene>
<feature type="compositionally biased region" description="Acidic residues" evidence="5">
    <location>
        <begin position="700"/>
        <end position="713"/>
    </location>
</feature>